<reference evidence="1 2" key="1">
    <citation type="submission" date="2020-08" db="EMBL/GenBank/DDBJ databases">
        <title>Genomic Encyclopedia of Type Strains, Phase IV (KMG-IV): sequencing the most valuable type-strain genomes for metagenomic binning, comparative biology and taxonomic classification.</title>
        <authorList>
            <person name="Goeker M."/>
        </authorList>
    </citation>
    <scope>NUCLEOTIDE SEQUENCE [LARGE SCALE GENOMIC DNA]</scope>
    <source>
        <strain evidence="1 2">DSM 26189</strain>
    </source>
</reference>
<dbReference type="RefSeq" id="WP_188071022.1">
    <property type="nucleotide sequence ID" value="NZ_BSPS01000195.1"/>
</dbReference>
<evidence type="ECO:0000313" key="1">
    <source>
        <dbReference type="EMBL" id="MBB3925466.1"/>
    </source>
</evidence>
<dbReference type="InterPro" id="IPR021508">
    <property type="entry name" value="Gp17-like"/>
</dbReference>
<dbReference type="AlphaFoldDB" id="A0A7W6FNU9"/>
<proteinExistence type="predicted"/>
<accession>A0A7W6FNU9</accession>
<dbReference type="Proteomes" id="UP000571950">
    <property type="component" value="Unassembled WGS sequence"/>
</dbReference>
<name>A0A7W6FNU9_9SPHN</name>
<comment type="caution">
    <text evidence="1">The sequence shown here is derived from an EMBL/GenBank/DDBJ whole genome shotgun (WGS) entry which is preliminary data.</text>
</comment>
<keyword evidence="2" id="KW-1185">Reference proteome</keyword>
<dbReference type="EMBL" id="JACIDT010000003">
    <property type="protein sequence ID" value="MBB3925466.1"/>
    <property type="molecule type" value="Genomic_DNA"/>
</dbReference>
<evidence type="ECO:0008006" key="3">
    <source>
        <dbReference type="Google" id="ProtNLM"/>
    </source>
</evidence>
<protein>
    <recommendedName>
        <fullName evidence="3">DUF3168 domain-containing protein</fullName>
    </recommendedName>
</protein>
<evidence type="ECO:0000313" key="2">
    <source>
        <dbReference type="Proteomes" id="UP000571950"/>
    </source>
</evidence>
<gene>
    <name evidence="1" type="ORF">GGR43_001179</name>
</gene>
<dbReference type="InterPro" id="IPR053745">
    <property type="entry name" value="Viral_Tail_Comp_sf"/>
</dbReference>
<dbReference type="Pfam" id="PF11367">
    <property type="entry name" value="Tail_completion_gp17"/>
    <property type="match status" value="1"/>
</dbReference>
<dbReference type="Gene3D" id="3.30.2000.30">
    <property type="match status" value="1"/>
</dbReference>
<sequence>MKADHDMRAAVLALLRDDAVLGARINRVHDGMPAKATPPMLVVGECGGTDWGCKDRPGREVRITLTVEDDIETVTRIGGILALADEVVQRLSGTVAGWSIASLRLVRSRLLRTNAGRWNGLMDYRIRVLAAE</sequence>
<organism evidence="1 2">
    <name type="scientific">Sphingobium jiangsuense</name>
    <dbReference type="NCBI Taxonomy" id="870476"/>
    <lineage>
        <taxon>Bacteria</taxon>
        <taxon>Pseudomonadati</taxon>
        <taxon>Pseudomonadota</taxon>
        <taxon>Alphaproteobacteria</taxon>
        <taxon>Sphingomonadales</taxon>
        <taxon>Sphingomonadaceae</taxon>
        <taxon>Sphingobium</taxon>
    </lineage>
</organism>